<name>A0A1L5PH92_RHIET</name>
<geneLocation type="plasmid" evidence="3">
    <name>prsp8c3c</name>
</geneLocation>
<dbReference type="SUPFAM" id="SSF51182">
    <property type="entry name" value="RmlC-like cupins"/>
    <property type="match status" value="1"/>
</dbReference>
<dbReference type="Pfam" id="PF07883">
    <property type="entry name" value="Cupin_2"/>
    <property type="match status" value="1"/>
</dbReference>
<evidence type="ECO:0000259" key="1">
    <source>
        <dbReference type="Pfam" id="PF07883"/>
    </source>
</evidence>
<dbReference type="InterPro" id="IPR013096">
    <property type="entry name" value="Cupin_2"/>
</dbReference>
<evidence type="ECO:0000313" key="2">
    <source>
        <dbReference type="EMBL" id="APO79554.1"/>
    </source>
</evidence>
<dbReference type="EMBL" id="CP017244">
    <property type="protein sequence ID" value="APO79554.1"/>
    <property type="molecule type" value="Genomic_DNA"/>
</dbReference>
<dbReference type="Gene3D" id="2.60.120.10">
    <property type="entry name" value="Jelly Rolls"/>
    <property type="match status" value="1"/>
</dbReference>
<dbReference type="Proteomes" id="UP000185109">
    <property type="component" value="Plasmid pRsp8C3c"/>
</dbReference>
<feature type="domain" description="Cupin type-2" evidence="1">
    <location>
        <begin position="127"/>
        <end position="176"/>
    </location>
</feature>
<dbReference type="InterPro" id="IPR047142">
    <property type="entry name" value="OryJ/VirC-like"/>
</dbReference>
<dbReference type="PANTHER" id="PTHR36156">
    <property type="entry name" value="SLR2101 PROTEIN"/>
    <property type="match status" value="1"/>
</dbReference>
<dbReference type="RefSeq" id="WP_074065257.1">
    <property type="nucleotide sequence ID" value="NZ_CP017244.1"/>
</dbReference>
<keyword evidence="2" id="KW-0614">Plasmid</keyword>
<protein>
    <submittedName>
        <fullName evidence="2">Cupin 2 domain-containing protein</fullName>
    </submittedName>
</protein>
<organism evidence="2 3">
    <name type="scientific">Rhizobium etli 8C-3</name>
    <dbReference type="NCBI Taxonomy" id="538025"/>
    <lineage>
        <taxon>Bacteria</taxon>
        <taxon>Pseudomonadati</taxon>
        <taxon>Pseudomonadota</taxon>
        <taxon>Alphaproteobacteria</taxon>
        <taxon>Hyphomicrobiales</taxon>
        <taxon>Rhizobiaceae</taxon>
        <taxon>Rhizobium/Agrobacterium group</taxon>
        <taxon>Rhizobium</taxon>
    </lineage>
</organism>
<dbReference type="CDD" id="cd02231">
    <property type="entry name" value="cupin_BLL6423-like"/>
    <property type="match status" value="1"/>
</dbReference>
<proteinExistence type="predicted"/>
<dbReference type="InterPro" id="IPR011051">
    <property type="entry name" value="RmlC_Cupin_sf"/>
</dbReference>
<evidence type="ECO:0000313" key="3">
    <source>
        <dbReference type="Proteomes" id="UP000185109"/>
    </source>
</evidence>
<dbReference type="PANTHER" id="PTHR36156:SF2">
    <property type="entry name" value="CUPIN TYPE-2 DOMAIN-CONTAINING PROTEIN"/>
    <property type="match status" value="1"/>
</dbReference>
<gene>
    <name evidence="2" type="ORF">AM571_PC01824</name>
</gene>
<sequence>MNRAAEVRIPRRVVTGIRDGKSVFVSDGPPPNAHAYDSVPGHLTSVLYATAAKPFLPQDCAEQAPPQILIKPEPGATKLMIVVFPPDSVFATVDPACAFEEQAVHIPGLIQAFEPDAPGMHTTDTVDYDMVLDGEIWLELDDGAETLLKQGDIVVQCGTRHAWRNKGDRPATMCFVLIGAERKVVR</sequence>
<dbReference type="InterPro" id="IPR014710">
    <property type="entry name" value="RmlC-like_jellyroll"/>
</dbReference>
<dbReference type="AlphaFoldDB" id="A0A1L5PH92"/>
<reference evidence="2 3" key="1">
    <citation type="submission" date="2016-09" db="EMBL/GenBank/DDBJ databases">
        <title>The complete genome sequences of Rhizobium gallicum, symbiovars gallicum and phaseoli, symbionts associated to common bean (Phaseolus vulgaris).</title>
        <authorList>
            <person name="Bustos P."/>
            <person name="Santamaria R.I."/>
            <person name="Perez-Carrascal O.M."/>
            <person name="Juarez S."/>
            <person name="Lozano L."/>
            <person name="Martinez-Flores I."/>
            <person name="Martinez-Romero E."/>
            <person name="Cevallos M."/>
            <person name="Romero D."/>
            <person name="Davila G."/>
            <person name="Gonzalez V."/>
        </authorList>
    </citation>
    <scope>NUCLEOTIDE SEQUENCE [LARGE SCALE GENOMIC DNA]</scope>
    <source>
        <strain evidence="2 3">8C-3</strain>
        <plasmid evidence="3">Plasmid prsp8c3c</plasmid>
    </source>
</reference>
<accession>A0A1L5PH92</accession>